<reference evidence="3" key="1">
    <citation type="submission" date="2018-05" db="EMBL/GenBank/DDBJ databases">
        <authorList>
            <person name="Lanie J.A."/>
            <person name="Ng W.-L."/>
            <person name="Kazmierczak K.M."/>
            <person name="Andrzejewski T.M."/>
            <person name="Davidsen T.M."/>
            <person name="Wayne K.J."/>
            <person name="Tettelin H."/>
            <person name="Glass J.I."/>
            <person name="Rusch D."/>
            <person name="Podicherti R."/>
            <person name="Tsui H.-C.T."/>
            <person name="Winkler M.E."/>
        </authorList>
    </citation>
    <scope>NUCLEOTIDE SEQUENCE</scope>
</reference>
<dbReference type="PROSITE" id="PS00198">
    <property type="entry name" value="4FE4S_FER_1"/>
    <property type="match status" value="1"/>
</dbReference>
<dbReference type="AlphaFoldDB" id="A0A381S324"/>
<feature type="domain" description="4Fe-4S ferredoxin-type" evidence="2">
    <location>
        <begin position="242"/>
        <end position="271"/>
    </location>
</feature>
<dbReference type="EMBL" id="UINC01002606">
    <property type="protein sequence ID" value="SUZ98460.1"/>
    <property type="molecule type" value="Genomic_DNA"/>
</dbReference>
<dbReference type="InterPro" id="IPR017896">
    <property type="entry name" value="4Fe4S_Fe-S-bd"/>
</dbReference>
<accession>A0A381S324</accession>
<protein>
    <recommendedName>
        <fullName evidence="2">4Fe-4S ferredoxin-type domain-containing protein</fullName>
    </recommendedName>
</protein>
<name>A0A381S324_9ZZZZ</name>
<feature type="region of interest" description="Disordered" evidence="1">
    <location>
        <begin position="417"/>
        <end position="441"/>
    </location>
</feature>
<feature type="compositionally biased region" description="Basic and acidic residues" evidence="1">
    <location>
        <begin position="417"/>
        <end position="430"/>
    </location>
</feature>
<dbReference type="InterPro" id="IPR017900">
    <property type="entry name" value="4Fe4S_Fe_S_CS"/>
</dbReference>
<feature type="domain" description="4Fe-4S ferredoxin-type" evidence="2">
    <location>
        <begin position="354"/>
        <end position="383"/>
    </location>
</feature>
<dbReference type="PROSITE" id="PS51379">
    <property type="entry name" value="4FE4S_FER_2"/>
    <property type="match status" value="3"/>
</dbReference>
<feature type="domain" description="4Fe-4S ferredoxin-type" evidence="2">
    <location>
        <begin position="279"/>
        <end position="312"/>
    </location>
</feature>
<feature type="compositionally biased region" description="Acidic residues" evidence="1">
    <location>
        <begin position="96"/>
        <end position="108"/>
    </location>
</feature>
<feature type="region of interest" description="Disordered" evidence="1">
    <location>
        <begin position="25"/>
        <end position="157"/>
    </location>
</feature>
<dbReference type="Gene3D" id="3.30.70.20">
    <property type="match status" value="2"/>
</dbReference>
<gene>
    <name evidence="3" type="ORF">METZ01_LOCUS51314</name>
</gene>
<evidence type="ECO:0000256" key="1">
    <source>
        <dbReference type="SAM" id="MobiDB-lite"/>
    </source>
</evidence>
<evidence type="ECO:0000313" key="3">
    <source>
        <dbReference type="EMBL" id="SUZ98460.1"/>
    </source>
</evidence>
<dbReference type="SUPFAM" id="SSF54862">
    <property type="entry name" value="4Fe-4S ferredoxins"/>
    <property type="match status" value="1"/>
</dbReference>
<dbReference type="CDD" id="cd16373">
    <property type="entry name" value="DMSOR_beta_like"/>
    <property type="match status" value="1"/>
</dbReference>
<evidence type="ECO:0000259" key="2">
    <source>
        <dbReference type="PROSITE" id="PS51379"/>
    </source>
</evidence>
<feature type="compositionally biased region" description="Basic and acidic residues" evidence="1">
    <location>
        <begin position="56"/>
        <end position="66"/>
    </location>
</feature>
<proteinExistence type="predicted"/>
<organism evidence="3">
    <name type="scientific">marine metagenome</name>
    <dbReference type="NCBI Taxonomy" id="408172"/>
    <lineage>
        <taxon>unclassified sequences</taxon>
        <taxon>metagenomes</taxon>
        <taxon>ecological metagenomes</taxon>
    </lineage>
</organism>
<feature type="compositionally biased region" description="Basic and acidic residues" evidence="1">
    <location>
        <begin position="109"/>
        <end position="126"/>
    </location>
</feature>
<sequence>MKFRYQLAKKTFKGKKIVESGVEDLISEDQRGNESSADIPSPLSLDKEAITPVEPEEPKEVSRRDLFSFGRLGDFAEAVEEDRKKQPKKSKKNNTPEDEETDELEPAEEINRTESSEPSLKEDETPKPGFFKRLVSKFKSDSPSPENIASPGDDVVEKKEDAFAEELDTEEKKLPSESNDIFALEEGEEEDPEYDRRNLIRQGFHFFAKPAVENVQSKIDNVNKAVDKITKRVPVLRPPGAISEKAFLQACSRCDECIHACPKDAIQRAPKKMGFLIHNTPYIDPMRNPCVMCTDLPCIPACPDGALLPVQELSDVSMGYAILDKKKCQAYGDTFCQQCVIDCPVPGAIHQIDDKPVIDKNICTGCGVCMRSCSTVNIPLAIKIKPQMVIDYQLHKKQLEKEKARIEAEQLEAEKLEAEELAAAEEKENGDAEGETSAIES</sequence>